<proteinExistence type="predicted"/>
<protein>
    <submittedName>
        <fullName evidence="1">Uncharacterized protein</fullName>
    </submittedName>
</protein>
<keyword evidence="2" id="KW-1185">Reference proteome</keyword>
<evidence type="ECO:0000313" key="2">
    <source>
        <dbReference type="Proteomes" id="UP000636110"/>
    </source>
</evidence>
<reference evidence="1 2" key="1">
    <citation type="submission" date="2019-11" db="EMBL/GenBank/DDBJ databases">
        <title>Description of Pedobacter sp. LMG 31462T.</title>
        <authorList>
            <person name="Carlier A."/>
            <person name="Qi S."/>
            <person name="Vandamme P."/>
        </authorList>
    </citation>
    <scope>NUCLEOTIDE SEQUENCE [LARGE SCALE GENOMIC DNA]</scope>
    <source>
        <strain evidence="1 2">LMG 31462</strain>
    </source>
</reference>
<dbReference type="Proteomes" id="UP000636110">
    <property type="component" value="Unassembled WGS sequence"/>
</dbReference>
<dbReference type="EMBL" id="WNXC01000010">
    <property type="protein sequence ID" value="MBB2151434.1"/>
    <property type="molecule type" value="Genomic_DNA"/>
</dbReference>
<evidence type="ECO:0000313" key="1">
    <source>
        <dbReference type="EMBL" id="MBB2151434.1"/>
    </source>
</evidence>
<name>A0ABR6F1N5_9SPHI</name>
<gene>
    <name evidence="1" type="ORF">GM920_21210</name>
</gene>
<dbReference type="RefSeq" id="WP_182961282.1">
    <property type="nucleotide sequence ID" value="NZ_WNXC01000010.1"/>
</dbReference>
<sequence>MLLNIAFQIDISNDEIDLLKRILDCADQAALEQKLSRVGLASLTEYNKMILGQRVFTRGKDMMEFRLLNLIKHYFQGAIPSEQQISSLFQITSAESRSLIRSITSKYQYELSDIINGMLIRLLRDKTLKNEEENFKLPLDNIFFKDELNKRLGQLNNKLPMVEKDGATNGIFTIQNSSYAALCNHFGIAQTINSYV</sequence>
<organism evidence="1 2">
    <name type="scientific">Pedobacter gandavensis</name>
    <dbReference type="NCBI Taxonomy" id="2679963"/>
    <lineage>
        <taxon>Bacteria</taxon>
        <taxon>Pseudomonadati</taxon>
        <taxon>Bacteroidota</taxon>
        <taxon>Sphingobacteriia</taxon>
        <taxon>Sphingobacteriales</taxon>
        <taxon>Sphingobacteriaceae</taxon>
        <taxon>Pedobacter</taxon>
    </lineage>
</organism>
<accession>A0ABR6F1N5</accession>
<comment type="caution">
    <text evidence="1">The sequence shown here is derived from an EMBL/GenBank/DDBJ whole genome shotgun (WGS) entry which is preliminary data.</text>
</comment>